<evidence type="ECO:0000256" key="6">
    <source>
        <dbReference type="ARBA" id="ARBA00023251"/>
    </source>
</evidence>
<accession>A0A165S2I7</accession>
<keyword evidence="2 7" id="KW-0808">Transferase</keyword>
<dbReference type="GO" id="GO:0005524">
    <property type="term" value="F:ATP binding"/>
    <property type="evidence" value="ECO:0007669"/>
    <property type="project" value="UniProtKB-KW"/>
</dbReference>
<protein>
    <submittedName>
        <fullName evidence="11">Aminoglycoside 3'-phosphotransferase</fullName>
        <ecNumber evidence="11">2.7.1.95</ecNumber>
    </submittedName>
</protein>
<feature type="binding site" evidence="9">
    <location>
        <position position="206"/>
    </location>
    <ligand>
        <name>Mg(2+)</name>
        <dbReference type="ChEBI" id="CHEBI:18420"/>
    </ligand>
</feature>
<evidence type="ECO:0000313" key="11">
    <source>
        <dbReference type="EMBL" id="KZM35461.1"/>
    </source>
</evidence>
<reference evidence="11 12" key="1">
    <citation type="submission" date="2016-01" db="EMBL/GenBank/DDBJ databases">
        <title>Genome sequence of Oerskovia enterophila VJag, an agar and cellulose degrading bacterium.</title>
        <authorList>
            <person name="Poehlein A."/>
            <person name="Jag V."/>
            <person name="Bengelsdorf F."/>
            <person name="Duerre P."/>
            <person name="Daniel R."/>
        </authorList>
    </citation>
    <scope>NUCLEOTIDE SEQUENCE [LARGE SCALE GENOMIC DNA]</scope>
    <source>
        <strain evidence="11 12">VJag</strain>
    </source>
</reference>
<dbReference type="InterPro" id="IPR024165">
    <property type="entry name" value="Kan/Strep_kinase"/>
</dbReference>
<dbReference type="CDD" id="cd05150">
    <property type="entry name" value="APH"/>
    <property type="match status" value="1"/>
</dbReference>
<dbReference type="Gene3D" id="3.30.200.20">
    <property type="entry name" value="Phosphorylase Kinase, domain 1"/>
    <property type="match status" value="1"/>
</dbReference>
<keyword evidence="6 7" id="KW-0046">Antibiotic resistance</keyword>
<comment type="similarity">
    <text evidence="1 7">Belongs to the aminoglycoside phosphotransferase family.</text>
</comment>
<feature type="binding site" evidence="9">
    <location>
        <position position="220"/>
    </location>
    <ligand>
        <name>Mg(2+)</name>
        <dbReference type="ChEBI" id="CHEBI:18420"/>
    </ligand>
</feature>
<keyword evidence="9" id="KW-0479">Metal-binding</keyword>
<dbReference type="Gene3D" id="3.90.1200.10">
    <property type="match status" value="1"/>
</dbReference>
<evidence type="ECO:0000256" key="9">
    <source>
        <dbReference type="PIRSR" id="PIRSR000706-2"/>
    </source>
</evidence>
<name>A0A165S2I7_9CELL</name>
<dbReference type="Pfam" id="PF01636">
    <property type="entry name" value="APH"/>
    <property type="match status" value="1"/>
</dbReference>
<gene>
    <name evidence="11" type="primary">neo</name>
    <name evidence="11" type="ORF">OJAG_18920</name>
</gene>
<dbReference type="GO" id="GO:0046872">
    <property type="term" value="F:metal ion binding"/>
    <property type="evidence" value="ECO:0007669"/>
    <property type="project" value="UniProtKB-KW"/>
</dbReference>
<dbReference type="PIRSF" id="PIRSF000706">
    <property type="entry name" value="Kanamycin_kin"/>
    <property type="match status" value="1"/>
</dbReference>
<dbReference type="Proteomes" id="UP000076447">
    <property type="component" value="Unassembled WGS sequence"/>
</dbReference>
<dbReference type="EC" id="2.7.1.95" evidence="11"/>
<dbReference type="InterPro" id="IPR011009">
    <property type="entry name" value="Kinase-like_dom_sf"/>
</dbReference>
<evidence type="ECO:0000256" key="4">
    <source>
        <dbReference type="ARBA" id="ARBA00022777"/>
    </source>
</evidence>
<evidence type="ECO:0000256" key="8">
    <source>
        <dbReference type="PIRSR" id="PIRSR000706-1"/>
    </source>
</evidence>
<evidence type="ECO:0000256" key="7">
    <source>
        <dbReference type="PIRNR" id="PIRNR000706"/>
    </source>
</evidence>
<dbReference type="InterPro" id="IPR002575">
    <property type="entry name" value="Aminoglycoside_PTrfase"/>
</dbReference>
<dbReference type="GO" id="GO:0046677">
    <property type="term" value="P:response to antibiotic"/>
    <property type="evidence" value="ECO:0007669"/>
    <property type="project" value="UniProtKB-KW"/>
</dbReference>
<evidence type="ECO:0000313" key="12">
    <source>
        <dbReference type="Proteomes" id="UP000076447"/>
    </source>
</evidence>
<comment type="caution">
    <text evidence="11">The sequence shown here is derived from an EMBL/GenBank/DDBJ whole genome shotgun (WGS) entry which is preliminary data.</text>
</comment>
<keyword evidence="3 7" id="KW-0547">Nucleotide-binding</keyword>
<dbReference type="PATRIC" id="fig|43678.3.peg.1973"/>
<evidence type="ECO:0000256" key="5">
    <source>
        <dbReference type="ARBA" id="ARBA00022840"/>
    </source>
</evidence>
<dbReference type="SUPFAM" id="SSF56112">
    <property type="entry name" value="Protein kinase-like (PK-like)"/>
    <property type="match status" value="1"/>
</dbReference>
<dbReference type="EMBL" id="LRIE01000070">
    <property type="protein sequence ID" value="KZM35461.1"/>
    <property type="molecule type" value="Genomic_DNA"/>
</dbReference>
<dbReference type="STRING" id="43678.OJAG_18920"/>
<dbReference type="GO" id="GO:0008910">
    <property type="term" value="F:kanamycin kinase activity"/>
    <property type="evidence" value="ECO:0007669"/>
    <property type="project" value="UniProtKB-EC"/>
</dbReference>
<keyword evidence="4 7" id="KW-0418">Kinase</keyword>
<evidence type="ECO:0000256" key="1">
    <source>
        <dbReference type="ARBA" id="ARBA00006219"/>
    </source>
</evidence>
<keyword evidence="5 7" id="KW-0067">ATP-binding</keyword>
<dbReference type="RefSeq" id="WP_068708328.1">
    <property type="nucleotide sequence ID" value="NZ_LRIE01000070.1"/>
</dbReference>
<sequence>MSRPPLAMIPTGPVPVPPAVRSLVDAAGGGDLVPVWRNNLGGLTFRWGTSGTGGTDRYVKWVAAGTPEIDLLAEAERLAWASQHTAVPHVLDAGQDELGTWLVTEAIDAASAVDPRWVAEPATAAAAIGNGLRVLHDALPVEGCPFTWSIEERVAHADERIADGEGPTEWFPEHAALTVTEARARLDLAPPVDRLVVCHGDACAPNTLVHTDGSFAAHVDLGSLGVADRWADLAVAAWSTEWNYGPGYDRIVYDAYGIEPDEERIAYYRLLWDLG</sequence>
<proteinExistence type="inferred from homology"/>
<dbReference type="AlphaFoldDB" id="A0A165S2I7"/>
<dbReference type="OrthoDB" id="3806873at2"/>
<feature type="domain" description="Aminoglycoside phosphotransferase" evidence="10">
    <location>
        <begin position="53"/>
        <end position="266"/>
    </location>
</feature>
<feature type="active site" description="Proton acceptor" evidence="8">
    <location>
        <position position="201"/>
    </location>
</feature>
<evidence type="ECO:0000256" key="3">
    <source>
        <dbReference type="ARBA" id="ARBA00022741"/>
    </source>
</evidence>
<evidence type="ECO:0000259" key="10">
    <source>
        <dbReference type="Pfam" id="PF01636"/>
    </source>
</evidence>
<keyword evidence="9" id="KW-0460">Magnesium</keyword>
<organism evidence="11 12">
    <name type="scientific">Oerskovia enterophila</name>
    <dbReference type="NCBI Taxonomy" id="43678"/>
    <lineage>
        <taxon>Bacteria</taxon>
        <taxon>Bacillati</taxon>
        <taxon>Actinomycetota</taxon>
        <taxon>Actinomycetes</taxon>
        <taxon>Micrococcales</taxon>
        <taxon>Cellulomonadaceae</taxon>
        <taxon>Oerskovia</taxon>
    </lineage>
</organism>
<evidence type="ECO:0000256" key="2">
    <source>
        <dbReference type="ARBA" id="ARBA00022679"/>
    </source>
</evidence>